<evidence type="ECO:0000256" key="2">
    <source>
        <dbReference type="ARBA" id="ARBA00002695"/>
    </source>
</evidence>
<dbReference type="InterPro" id="IPR050075">
    <property type="entry name" value="LeuD"/>
</dbReference>
<keyword evidence="13" id="KW-1185">Reference proteome</keyword>
<proteinExistence type="inferred from homology"/>
<comment type="similarity">
    <text evidence="4">Belongs to the LeuD family. LeuD type 1 subfamily.</text>
</comment>
<comment type="pathway">
    <text evidence="3">Amino-acid biosynthesis; L-leucine biosynthesis; L-leucine from 3-methyl-2-oxobutanoate: step 2/4.</text>
</comment>
<evidence type="ECO:0000259" key="11">
    <source>
        <dbReference type="Pfam" id="PF00694"/>
    </source>
</evidence>
<dbReference type="Pfam" id="PF00694">
    <property type="entry name" value="Aconitase_C"/>
    <property type="match status" value="1"/>
</dbReference>
<feature type="domain" description="Aconitase A/isopropylmalate dehydratase small subunit swivel" evidence="11">
    <location>
        <begin position="2"/>
        <end position="36"/>
    </location>
</feature>
<dbReference type="KEGG" id="gai:IMCC3135_28480"/>
<comment type="subunit">
    <text evidence="5">Heterodimer of LeuC and LeuD.</text>
</comment>
<evidence type="ECO:0000256" key="4">
    <source>
        <dbReference type="ARBA" id="ARBA00009845"/>
    </source>
</evidence>
<name>A0A2Z2P0S8_9GAMM</name>
<reference evidence="12 13" key="1">
    <citation type="submission" date="2016-12" db="EMBL/GenBank/DDBJ databases">
        <authorList>
            <person name="Song W.-J."/>
            <person name="Kurnit D.M."/>
        </authorList>
    </citation>
    <scope>NUCLEOTIDE SEQUENCE [LARGE SCALE GENOMIC DNA]</scope>
    <source>
        <strain evidence="12 13">IMCC3135</strain>
    </source>
</reference>
<keyword evidence="7" id="KW-0432">Leucine biosynthesis</keyword>
<dbReference type="SUPFAM" id="SSF52016">
    <property type="entry name" value="LeuD/IlvD-like"/>
    <property type="match status" value="1"/>
</dbReference>
<dbReference type="EC" id="4.2.1.33" evidence="6"/>
<sequence length="129" mass="14645">MWGLQQYGIHAVIATSFAEIFHGNAMNNQLLLVTLPPDQVEQLMDESDDANGLSIKIDIAAQTLHSSHVQACFELMPRHRKMFLENLDSIGLSLTYQDQITRLAQKHWSQQPWLHNVAEFCTRTGNEPS</sequence>
<dbReference type="GO" id="GO:0003861">
    <property type="term" value="F:3-isopropylmalate dehydratase activity"/>
    <property type="evidence" value="ECO:0007669"/>
    <property type="project" value="UniProtKB-EC"/>
</dbReference>
<organism evidence="12 13">
    <name type="scientific">Granulosicoccus antarcticus IMCC3135</name>
    <dbReference type="NCBI Taxonomy" id="1192854"/>
    <lineage>
        <taxon>Bacteria</taxon>
        <taxon>Pseudomonadati</taxon>
        <taxon>Pseudomonadota</taxon>
        <taxon>Gammaproteobacteria</taxon>
        <taxon>Chromatiales</taxon>
        <taxon>Granulosicoccaceae</taxon>
        <taxon>Granulosicoccus</taxon>
    </lineage>
</organism>
<dbReference type="InterPro" id="IPR000573">
    <property type="entry name" value="AconitaseA/IPMdHydase_ssu_swvl"/>
</dbReference>
<keyword evidence="8" id="KW-0028">Amino-acid biosynthesis</keyword>
<comment type="catalytic activity">
    <reaction evidence="1">
        <text>(2R,3S)-3-isopropylmalate = (2S)-2-isopropylmalate</text>
        <dbReference type="Rhea" id="RHEA:32287"/>
        <dbReference type="ChEBI" id="CHEBI:1178"/>
        <dbReference type="ChEBI" id="CHEBI:35121"/>
        <dbReference type="EC" id="4.2.1.33"/>
    </reaction>
</comment>
<dbReference type="PANTHER" id="PTHR43345">
    <property type="entry name" value="3-ISOPROPYLMALATE DEHYDRATASE SMALL SUBUNIT 2-RELATED-RELATED"/>
    <property type="match status" value="1"/>
</dbReference>
<dbReference type="PANTHER" id="PTHR43345:SF5">
    <property type="entry name" value="3-ISOPROPYLMALATE DEHYDRATASE SMALL SUBUNIT"/>
    <property type="match status" value="1"/>
</dbReference>
<dbReference type="GO" id="GO:0009098">
    <property type="term" value="P:L-leucine biosynthetic process"/>
    <property type="evidence" value="ECO:0007669"/>
    <property type="project" value="UniProtKB-KW"/>
</dbReference>
<evidence type="ECO:0000256" key="1">
    <source>
        <dbReference type="ARBA" id="ARBA00000491"/>
    </source>
</evidence>
<evidence type="ECO:0000256" key="10">
    <source>
        <dbReference type="ARBA" id="ARBA00023304"/>
    </source>
</evidence>
<comment type="function">
    <text evidence="2">Catalyzes the isomerization between 2-isopropylmalate and 3-isopropylmalate, via the formation of 2-isopropylmaleate.</text>
</comment>
<evidence type="ECO:0000256" key="7">
    <source>
        <dbReference type="ARBA" id="ARBA00022430"/>
    </source>
</evidence>
<protein>
    <recommendedName>
        <fullName evidence="6">3-isopropylmalate dehydratase</fullName>
        <ecNumber evidence="6">4.2.1.33</ecNumber>
    </recommendedName>
</protein>
<dbReference type="EMBL" id="CP018632">
    <property type="protein sequence ID" value="ASJ75748.1"/>
    <property type="molecule type" value="Genomic_DNA"/>
</dbReference>
<evidence type="ECO:0000313" key="13">
    <source>
        <dbReference type="Proteomes" id="UP000250079"/>
    </source>
</evidence>
<dbReference type="Gene3D" id="3.20.19.10">
    <property type="entry name" value="Aconitase, domain 4"/>
    <property type="match status" value="1"/>
</dbReference>
<dbReference type="AlphaFoldDB" id="A0A2Z2P0S8"/>
<evidence type="ECO:0000256" key="6">
    <source>
        <dbReference type="ARBA" id="ARBA00011998"/>
    </source>
</evidence>
<accession>A0A2Z2P0S8</accession>
<dbReference type="Proteomes" id="UP000250079">
    <property type="component" value="Chromosome"/>
</dbReference>
<dbReference type="InterPro" id="IPR015928">
    <property type="entry name" value="Aconitase/3IPM_dehydase_swvl"/>
</dbReference>
<evidence type="ECO:0000313" key="12">
    <source>
        <dbReference type="EMBL" id="ASJ75748.1"/>
    </source>
</evidence>
<evidence type="ECO:0000256" key="5">
    <source>
        <dbReference type="ARBA" id="ARBA00011271"/>
    </source>
</evidence>
<keyword evidence="9 12" id="KW-0456">Lyase</keyword>
<evidence type="ECO:0000256" key="9">
    <source>
        <dbReference type="ARBA" id="ARBA00023239"/>
    </source>
</evidence>
<evidence type="ECO:0000256" key="3">
    <source>
        <dbReference type="ARBA" id="ARBA00004729"/>
    </source>
</evidence>
<evidence type="ECO:0000256" key="8">
    <source>
        <dbReference type="ARBA" id="ARBA00022605"/>
    </source>
</evidence>
<gene>
    <name evidence="12" type="primary">leuD1_3</name>
    <name evidence="12" type="ORF">IMCC3135_28480</name>
</gene>
<keyword evidence="10" id="KW-0100">Branched-chain amino acid biosynthesis</keyword>